<dbReference type="PANTHER" id="PTHR48024">
    <property type="entry name" value="GEO13361P1-RELATED"/>
    <property type="match status" value="1"/>
</dbReference>
<accession>A0A9W8LKZ7</accession>
<dbReference type="PROSITE" id="PS50102">
    <property type="entry name" value="RRM"/>
    <property type="match status" value="2"/>
</dbReference>
<evidence type="ECO:0000256" key="1">
    <source>
        <dbReference type="ARBA" id="ARBA00022884"/>
    </source>
</evidence>
<evidence type="ECO:0000313" key="6">
    <source>
        <dbReference type="Proteomes" id="UP001140217"/>
    </source>
</evidence>
<dbReference type="Pfam" id="PF00076">
    <property type="entry name" value="RRM_1"/>
    <property type="match status" value="2"/>
</dbReference>
<evidence type="ECO:0000256" key="3">
    <source>
        <dbReference type="SAM" id="MobiDB-lite"/>
    </source>
</evidence>
<reference evidence="5" key="1">
    <citation type="submission" date="2022-07" db="EMBL/GenBank/DDBJ databases">
        <title>Phylogenomic reconstructions and comparative analyses of Kickxellomycotina fungi.</title>
        <authorList>
            <person name="Reynolds N.K."/>
            <person name="Stajich J.E."/>
            <person name="Barry K."/>
            <person name="Grigoriev I.V."/>
            <person name="Crous P."/>
            <person name="Smith M.E."/>
        </authorList>
    </citation>
    <scope>NUCLEOTIDE SEQUENCE</scope>
    <source>
        <strain evidence="5">NBRC 105414</strain>
    </source>
</reference>
<dbReference type="InterPro" id="IPR012677">
    <property type="entry name" value="Nucleotide-bd_a/b_plait_sf"/>
</dbReference>
<gene>
    <name evidence="5" type="ORF">H4R18_001703</name>
</gene>
<feature type="compositionally biased region" description="Basic residues" evidence="3">
    <location>
        <begin position="110"/>
        <end position="119"/>
    </location>
</feature>
<comment type="caution">
    <text evidence="5">The sequence shown here is derived from an EMBL/GenBank/DDBJ whole genome shotgun (WGS) entry which is preliminary data.</text>
</comment>
<evidence type="ECO:0000259" key="4">
    <source>
        <dbReference type="PROSITE" id="PS50102"/>
    </source>
</evidence>
<dbReference type="GO" id="GO:0003723">
    <property type="term" value="F:RNA binding"/>
    <property type="evidence" value="ECO:0007669"/>
    <property type="project" value="UniProtKB-UniRule"/>
</dbReference>
<dbReference type="InterPro" id="IPR035979">
    <property type="entry name" value="RBD_domain_sf"/>
</dbReference>
<keyword evidence="6" id="KW-1185">Reference proteome</keyword>
<feature type="compositionally biased region" description="Low complexity" evidence="3">
    <location>
        <begin position="128"/>
        <end position="150"/>
    </location>
</feature>
<keyword evidence="1 2" id="KW-0694">RNA-binding</keyword>
<dbReference type="PANTHER" id="PTHR48024:SF56">
    <property type="entry name" value="HETEROGENEOUS NUCLEAR RIBONUCLEOPROTEIN A0"/>
    <property type="match status" value="1"/>
</dbReference>
<dbReference type="SMART" id="SM00360">
    <property type="entry name" value="RRM"/>
    <property type="match status" value="2"/>
</dbReference>
<dbReference type="Proteomes" id="UP001140217">
    <property type="component" value="Unassembled WGS sequence"/>
</dbReference>
<dbReference type="OrthoDB" id="439808at2759"/>
<dbReference type="SUPFAM" id="SSF54928">
    <property type="entry name" value="RNA-binding domain, RBD"/>
    <property type="match status" value="2"/>
</dbReference>
<protein>
    <recommendedName>
        <fullName evidence="4">RRM domain-containing protein</fullName>
    </recommendedName>
</protein>
<dbReference type="EMBL" id="JANBUL010000047">
    <property type="protein sequence ID" value="KAJ2783438.1"/>
    <property type="molecule type" value="Genomic_DNA"/>
</dbReference>
<dbReference type="AlphaFoldDB" id="A0A9W8LKZ7"/>
<feature type="domain" description="RRM" evidence="4">
    <location>
        <begin position="19"/>
        <end position="95"/>
    </location>
</feature>
<feature type="compositionally biased region" description="Basic and acidic residues" evidence="3">
    <location>
        <begin position="96"/>
        <end position="109"/>
    </location>
</feature>
<proteinExistence type="predicted"/>
<name>A0A9W8LKZ7_9FUNG</name>
<dbReference type="Gene3D" id="3.30.70.330">
    <property type="match status" value="2"/>
</dbReference>
<feature type="domain" description="RRM" evidence="4">
    <location>
        <begin position="179"/>
        <end position="258"/>
    </location>
</feature>
<sequence>MSASPEIAKAVTSVEDLPNKVFVGNLPFKTTDEQLKEFFASVGEVVEARVITRGKRSLGYGFVAFAAETTVGLAVQTKDKTEMDGRPINVEAARPLSEDALKQRAEKPAPRRRRRRPARRAAEDDSEAPAVEPAAAPAEAPAAAPAAAETAEAEAGRGRRQPRFQKKRPEPREGTPSDTVVYVGNLPFSTTDDELSALFAGFSISSAHVVSNKKTGRPKGFGFVTFATPAAQSSALAKFAGDVPVLGDRPLQIKAALSETPAASDSVAEPAA</sequence>
<organism evidence="5 6">
    <name type="scientific">Coemansia javaensis</name>
    <dbReference type="NCBI Taxonomy" id="2761396"/>
    <lineage>
        <taxon>Eukaryota</taxon>
        <taxon>Fungi</taxon>
        <taxon>Fungi incertae sedis</taxon>
        <taxon>Zoopagomycota</taxon>
        <taxon>Kickxellomycotina</taxon>
        <taxon>Kickxellomycetes</taxon>
        <taxon>Kickxellales</taxon>
        <taxon>Kickxellaceae</taxon>
        <taxon>Coemansia</taxon>
    </lineage>
</organism>
<dbReference type="InterPro" id="IPR000504">
    <property type="entry name" value="RRM_dom"/>
</dbReference>
<feature type="region of interest" description="Disordered" evidence="3">
    <location>
        <begin position="84"/>
        <end position="180"/>
    </location>
</feature>
<evidence type="ECO:0000256" key="2">
    <source>
        <dbReference type="PROSITE-ProRule" id="PRU00176"/>
    </source>
</evidence>
<evidence type="ECO:0000313" key="5">
    <source>
        <dbReference type="EMBL" id="KAJ2783438.1"/>
    </source>
</evidence>
<dbReference type="InterPro" id="IPR050886">
    <property type="entry name" value="RNA-binding_reg"/>
</dbReference>